<evidence type="ECO:0000313" key="1">
    <source>
        <dbReference type="EMBL" id="KPK63664.1"/>
    </source>
</evidence>
<comment type="caution">
    <text evidence="1">The sequence shown here is derived from an EMBL/GenBank/DDBJ whole genome shotgun (WGS) entry which is preliminary data.</text>
</comment>
<organism evidence="1 2">
    <name type="scientific">candidate division WOR_3 bacterium SM23_42</name>
    <dbReference type="NCBI Taxonomy" id="1703779"/>
    <lineage>
        <taxon>Bacteria</taxon>
        <taxon>Bacteria division WOR-3</taxon>
    </lineage>
</organism>
<sequence length="77" mass="8913">MSNSFVILISVYRETNQSQFLKKTKVLRSSVLKCDTVSFNGVAKTGLSYETEFPNRKRFSKPHNATNFVTVFKVWNF</sequence>
<dbReference type="AlphaFoldDB" id="A0A0S8FSA8"/>
<proteinExistence type="predicted"/>
<name>A0A0S8FSA8_UNCW3</name>
<accession>A0A0S8FSA8</accession>
<reference evidence="1 2" key="1">
    <citation type="journal article" date="2015" name="Microbiome">
        <title>Genomic resolution of linkages in carbon, nitrogen, and sulfur cycling among widespread estuary sediment bacteria.</title>
        <authorList>
            <person name="Baker B.J."/>
            <person name="Lazar C.S."/>
            <person name="Teske A.P."/>
            <person name="Dick G.J."/>
        </authorList>
    </citation>
    <scope>NUCLEOTIDE SEQUENCE [LARGE SCALE GENOMIC DNA]</scope>
    <source>
        <strain evidence="1">SM23_42</strain>
    </source>
</reference>
<evidence type="ECO:0000313" key="2">
    <source>
        <dbReference type="Proteomes" id="UP000051373"/>
    </source>
</evidence>
<protein>
    <submittedName>
        <fullName evidence="1">Uncharacterized protein</fullName>
    </submittedName>
</protein>
<gene>
    <name evidence="1" type="ORF">AMJ83_05530</name>
</gene>
<dbReference type="EMBL" id="LJUJ01000009">
    <property type="protein sequence ID" value="KPK63664.1"/>
    <property type="molecule type" value="Genomic_DNA"/>
</dbReference>
<dbReference type="Proteomes" id="UP000051373">
    <property type="component" value="Unassembled WGS sequence"/>
</dbReference>